<dbReference type="InterPro" id="IPR015943">
    <property type="entry name" value="WD40/YVTN_repeat-like_dom_sf"/>
</dbReference>
<sequence length="314" mass="31325">MRARVIPRLVAALCLAAALTAPAADAEDVVTVAVGQRPVAVAVNSGTGTVYVAARNAVAAVSGNVVVATVPLGGPLSDIAVDERTGRVYAANAVAGTVTVLDGDNSAVLGVIAAGPGMSTVDVDEEANAVYATGGPDGSVAVLDGVSNTLRETLPGEAGPLAGVRVDSGRQVAYFTGDQSRTVEVLDTAAASFVASVPVGKAPAGLDLHEERNKVYVANSGIHHLSVLDGETRTEEAEILLPSAASSVAVHQGSGTVYTNGGPNGLARIDGSANEVTGELALGTNAGDVAVDQHTGTVYVLDPRQDALLAITGF</sequence>
<dbReference type="RefSeq" id="WP_245369276.1">
    <property type="nucleotide sequence ID" value="NZ_JAGGMS010000001.1"/>
</dbReference>
<protein>
    <submittedName>
        <fullName evidence="2">DNA-binding beta-propeller fold protein YncE</fullName>
    </submittedName>
</protein>
<name>A0ABS4PLS7_9PSEU</name>
<evidence type="ECO:0000313" key="2">
    <source>
        <dbReference type="EMBL" id="MBP2180340.1"/>
    </source>
</evidence>
<feature type="chain" id="PRO_5046188998" evidence="1">
    <location>
        <begin position="27"/>
        <end position="314"/>
    </location>
</feature>
<keyword evidence="3" id="KW-1185">Reference proteome</keyword>
<accession>A0ABS4PLS7</accession>
<organism evidence="2 3">
    <name type="scientific">Amycolatopsis magusensis</name>
    <dbReference type="NCBI Taxonomy" id="882444"/>
    <lineage>
        <taxon>Bacteria</taxon>
        <taxon>Bacillati</taxon>
        <taxon>Actinomycetota</taxon>
        <taxon>Actinomycetes</taxon>
        <taxon>Pseudonocardiales</taxon>
        <taxon>Pseudonocardiaceae</taxon>
        <taxon>Amycolatopsis</taxon>
    </lineage>
</organism>
<proteinExistence type="predicted"/>
<dbReference type="PANTHER" id="PTHR47197:SF3">
    <property type="entry name" value="DIHYDRO-HEME D1 DEHYDROGENASE"/>
    <property type="match status" value="1"/>
</dbReference>
<gene>
    <name evidence="2" type="ORF">JOM49_001866</name>
</gene>
<comment type="caution">
    <text evidence="2">The sequence shown here is derived from an EMBL/GenBank/DDBJ whole genome shotgun (WGS) entry which is preliminary data.</text>
</comment>
<reference evidence="2 3" key="1">
    <citation type="submission" date="2021-03" db="EMBL/GenBank/DDBJ databases">
        <title>Sequencing the genomes of 1000 actinobacteria strains.</title>
        <authorList>
            <person name="Klenk H.-P."/>
        </authorList>
    </citation>
    <scope>NUCLEOTIDE SEQUENCE [LARGE SCALE GENOMIC DNA]</scope>
    <source>
        <strain evidence="2 3">DSM 45510</strain>
    </source>
</reference>
<dbReference type="EMBL" id="JAGGMS010000001">
    <property type="protein sequence ID" value="MBP2180340.1"/>
    <property type="molecule type" value="Genomic_DNA"/>
</dbReference>
<dbReference type="InterPro" id="IPR051200">
    <property type="entry name" value="Host-pathogen_enzymatic-act"/>
</dbReference>
<dbReference type="Proteomes" id="UP000741013">
    <property type="component" value="Unassembled WGS sequence"/>
</dbReference>
<keyword evidence="1" id="KW-0732">Signal</keyword>
<evidence type="ECO:0000256" key="1">
    <source>
        <dbReference type="SAM" id="SignalP"/>
    </source>
</evidence>
<keyword evidence="2" id="KW-0238">DNA-binding</keyword>
<dbReference type="SUPFAM" id="SSF51004">
    <property type="entry name" value="C-terminal (heme d1) domain of cytochrome cd1-nitrite reductase"/>
    <property type="match status" value="1"/>
</dbReference>
<feature type="signal peptide" evidence="1">
    <location>
        <begin position="1"/>
        <end position="26"/>
    </location>
</feature>
<evidence type="ECO:0000313" key="3">
    <source>
        <dbReference type="Proteomes" id="UP000741013"/>
    </source>
</evidence>
<dbReference type="PANTHER" id="PTHR47197">
    <property type="entry name" value="PROTEIN NIRF"/>
    <property type="match status" value="1"/>
</dbReference>
<dbReference type="GO" id="GO:0003677">
    <property type="term" value="F:DNA binding"/>
    <property type="evidence" value="ECO:0007669"/>
    <property type="project" value="UniProtKB-KW"/>
</dbReference>
<dbReference type="Gene3D" id="2.130.10.10">
    <property type="entry name" value="YVTN repeat-like/Quinoprotein amine dehydrogenase"/>
    <property type="match status" value="1"/>
</dbReference>
<dbReference type="InterPro" id="IPR011048">
    <property type="entry name" value="Haem_d1_sf"/>
</dbReference>